<dbReference type="InterPro" id="IPR015819">
    <property type="entry name" value="Lipid_transp_b-sht_shell"/>
</dbReference>
<dbReference type="Pfam" id="PF01347">
    <property type="entry name" value="Vitellogenin_N"/>
    <property type="match status" value="1"/>
</dbReference>
<dbReference type="InterPro" id="IPR050733">
    <property type="entry name" value="Vitellogenin/Apolipophorin"/>
</dbReference>
<name>A0AAV8YUV8_9CUCU</name>
<dbReference type="SUPFAM" id="SSF56968">
    <property type="entry name" value="Lipovitellin-phosvitin complex, beta-sheet shell regions"/>
    <property type="match status" value="1"/>
</dbReference>
<dbReference type="PANTHER" id="PTHR23345:SF15">
    <property type="entry name" value="VITELLOGENIN 1-RELATED"/>
    <property type="match status" value="1"/>
</dbReference>
<dbReference type="GO" id="GO:0005319">
    <property type="term" value="F:lipid transporter activity"/>
    <property type="evidence" value="ECO:0007669"/>
    <property type="project" value="InterPro"/>
</dbReference>
<evidence type="ECO:0000256" key="2">
    <source>
        <dbReference type="ARBA" id="ARBA00022761"/>
    </source>
</evidence>
<dbReference type="EMBL" id="JAPWTK010000038">
    <property type="protein sequence ID" value="KAJ8955426.1"/>
    <property type="molecule type" value="Genomic_DNA"/>
</dbReference>
<dbReference type="InterPro" id="IPR001747">
    <property type="entry name" value="Vitellogenin_N"/>
</dbReference>
<dbReference type="Gene3D" id="2.30.230.10">
    <property type="entry name" value="Lipovitellin, beta-sheet shell regions, chain A"/>
    <property type="match status" value="1"/>
</dbReference>
<reference evidence="4" key="1">
    <citation type="journal article" date="2023" name="Insect Mol. Biol.">
        <title>Genome sequencing provides insights into the evolution of gene families encoding plant cell wall-degrading enzymes in longhorned beetles.</title>
        <authorList>
            <person name="Shin N.R."/>
            <person name="Okamura Y."/>
            <person name="Kirsch R."/>
            <person name="Pauchet Y."/>
        </authorList>
    </citation>
    <scope>NUCLEOTIDE SEQUENCE</scope>
    <source>
        <strain evidence="4">AMC_N1</strain>
    </source>
</reference>
<protein>
    <recommendedName>
        <fullName evidence="3">Vitellogenin domain-containing protein</fullName>
    </recommendedName>
</protein>
<evidence type="ECO:0000259" key="3">
    <source>
        <dbReference type="Pfam" id="PF01347"/>
    </source>
</evidence>
<accession>A0AAV8YUV8</accession>
<evidence type="ECO:0000256" key="1">
    <source>
        <dbReference type="ARBA" id="ARBA00022729"/>
    </source>
</evidence>
<dbReference type="AlphaFoldDB" id="A0AAV8YUV8"/>
<proteinExistence type="predicted"/>
<sequence>MSERRRKELGLNFKRGILSMLHNTMKRFDLDHSGEEEDVRGTCRTDYRVVGVKETSLLIEKNKDLDSCRGRSKLHSVLQSTSVPFTQSPFSDRSAGASTVVVQKLILLDEGITEAIGDGVEISRRTPLTFDHALPSKSSEEELETSRDLIRQLCKRNGNDIQIDLSDLFSRFIHSLRLLTRATRCRRCMDTPGLRARPEGSICRTPCPTLTQLPP</sequence>
<evidence type="ECO:0000313" key="4">
    <source>
        <dbReference type="EMBL" id="KAJ8955426.1"/>
    </source>
</evidence>
<keyword evidence="5" id="KW-1185">Reference proteome</keyword>
<comment type="caution">
    <text evidence="4">The sequence shown here is derived from an EMBL/GenBank/DDBJ whole genome shotgun (WGS) entry which is preliminary data.</text>
</comment>
<keyword evidence="2" id="KW-0758">Storage protein</keyword>
<feature type="domain" description="Vitellogenin" evidence="3">
    <location>
        <begin position="9"/>
        <end position="79"/>
    </location>
</feature>
<dbReference type="Proteomes" id="UP001162162">
    <property type="component" value="Unassembled WGS sequence"/>
</dbReference>
<organism evidence="4 5">
    <name type="scientific">Aromia moschata</name>
    <dbReference type="NCBI Taxonomy" id="1265417"/>
    <lineage>
        <taxon>Eukaryota</taxon>
        <taxon>Metazoa</taxon>
        <taxon>Ecdysozoa</taxon>
        <taxon>Arthropoda</taxon>
        <taxon>Hexapoda</taxon>
        <taxon>Insecta</taxon>
        <taxon>Pterygota</taxon>
        <taxon>Neoptera</taxon>
        <taxon>Endopterygota</taxon>
        <taxon>Coleoptera</taxon>
        <taxon>Polyphaga</taxon>
        <taxon>Cucujiformia</taxon>
        <taxon>Chrysomeloidea</taxon>
        <taxon>Cerambycidae</taxon>
        <taxon>Cerambycinae</taxon>
        <taxon>Callichromatini</taxon>
        <taxon>Aromia</taxon>
    </lineage>
</organism>
<gene>
    <name evidence="4" type="ORF">NQ318_003524</name>
</gene>
<keyword evidence="1" id="KW-0732">Signal</keyword>
<evidence type="ECO:0000313" key="5">
    <source>
        <dbReference type="Proteomes" id="UP001162162"/>
    </source>
</evidence>
<dbReference type="PANTHER" id="PTHR23345">
    <property type="entry name" value="VITELLOGENIN-RELATED"/>
    <property type="match status" value="1"/>
</dbReference>
<dbReference type="InterPro" id="IPR015816">
    <property type="entry name" value="Vitellinogen_b-sht_N"/>
</dbReference>